<sequence length="469" mass="52220">MPSSPVSPDCLKHIASCKKALEKPRAQSTWSIGDSDPDPSLPEEKWPTAINPQQGEERQWPPLGTRLSDAWAILAINELSTADRAHYYPADFDHQGNLRKTRVPTGETFVFYAHSNFFFPVYRRTHILCGQSGLPFNIWLLNTQRSMSDGKTTTTTIEIGPVVAHSKAVDKPNIIIDITQHTPYTDPYWNFVTPKWTGHKEDRILLYGESEAEITTLDTLLKKNQLSDFVVPEDPESDLLPIRTASTSTSIGRQTRAMVANKRPSTPGATPTPKKVFKPPVPHTLKPSTTTNTASMSTDHDPTPEPTNADPKPQNTSSTDADSIQNTSSTDAEPKPNTLSTDADADPRPTPEHTLKVSVSNLVIRGDEALKLRHENAAIADTLISLSNSEKRRQVIWDNALRRDEVPRNDEAFRLRLENETIADALISLSNGEKRRQTIWDKILRRVDKDIAPTTLPEETALPEEPNNG</sequence>
<reference evidence="1" key="1">
    <citation type="submission" date="2018-02" db="EMBL/GenBank/DDBJ databases">
        <title>The genomes of Aspergillus section Nigri reveals drivers in fungal speciation.</title>
        <authorList>
            <consortium name="DOE Joint Genome Institute"/>
            <person name="Vesth T.C."/>
            <person name="Nybo J."/>
            <person name="Theobald S."/>
            <person name="Brandl J."/>
            <person name="Frisvad J.C."/>
            <person name="Nielsen K.F."/>
            <person name="Lyhne E.K."/>
            <person name="Kogle M.E."/>
            <person name="Kuo A."/>
            <person name="Riley R."/>
            <person name="Clum A."/>
            <person name="Nolan M."/>
            <person name="Lipzen A."/>
            <person name="Salamov A."/>
            <person name="Henrissat B."/>
            <person name="Wiebenga A."/>
            <person name="De vries R.P."/>
            <person name="Grigoriev I.V."/>
            <person name="Mortensen U.H."/>
            <person name="Andersen M.R."/>
            <person name="Baker S.E."/>
        </authorList>
    </citation>
    <scope>NUCLEOTIDE SEQUENCE</scope>
    <source>
        <strain evidence="1">CBS 621.78</strain>
    </source>
</reference>
<evidence type="ECO:0000313" key="2">
    <source>
        <dbReference type="Proteomes" id="UP000249057"/>
    </source>
</evidence>
<dbReference type="EMBL" id="KZ825315">
    <property type="protein sequence ID" value="RAH49999.1"/>
    <property type="molecule type" value="Genomic_DNA"/>
</dbReference>
<organism evidence="1 2">
    <name type="scientific">Aspergillus brunneoviolaceus CBS 621.78</name>
    <dbReference type="NCBI Taxonomy" id="1450534"/>
    <lineage>
        <taxon>Eukaryota</taxon>
        <taxon>Fungi</taxon>
        <taxon>Dikarya</taxon>
        <taxon>Ascomycota</taxon>
        <taxon>Pezizomycotina</taxon>
        <taxon>Eurotiomycetes</taxon>
        <taxon>Eurotiomycetidae</taxon>
        <taxon>Eurotiales</taxon>
        <taxon>Aspergillaceae</taxon>
        <taxon>Aspergillus</taxon>
        <taxon>Aspergillus subgen. Circumdati</taxon>
    </lineage>
</organism>
<proteinExistence type="predicted"/>
<name>A0ACD1GLL4_9EURO</name>
<dbReference type="Proteomes" id="UP000249057">
    <property type="component" value="Unassembled WGS sequence"/>
</dbReference>
<gene>
    <name evidence="1" type="ORF">BO95DRAFT_459507</name>
</gene>
<accession>A0ACD1GLL4</accession>
<protein>
    <submittedName>
        <fullName evidence="1">Uncharacterized protein</fullName>
    </submittedName>
</protein>
<keyword evidence="2" id="KW-1185">Reference proteome</keyword>
<evidence type="ECO:0000313" key="1">
    <source>
        <dbReference type="EMBL" id="RAH49999.1"/>
    </source>
</evidence>